<feature type="transmembrane region" description="Helical" evidence="2">
    <location>
        <begin position="129"/>
        <end position="151"/>
    </location>
</feature>
<keyword evidence="4" id="KW-1185">Reference proteome</keyword>
<evidence type="ECO:0000313" key="3">
    <source>
        <dbReference type="EMBL" id="KDM90964.1"/>
    </source>
</evidence>
<keyword evidence="2" id="KW-1133">Transmembrane helix</keyword>
<gene>
    <name evidence="3" type="ORF">EA58_14510</name>
</gene>
<sequence length="306" mass="33468">MHYIGYLIYAAVIASFFFVPAVKSLVSMSYELATEITIGCLLVAIYPPLKFLTYHIRGMKDKVSYERICSVSQTCGNTVVSLGLIGTFVGLTQMIEKIAGAIGGEGGSIDEQIALIMTAIGESLNAMSFAFLTSVMGVAASVMIFCASVYFKMYFGQEDVEDEAHISDETLLERLQKLEEDNNKLRRYMNRIIQSNVDRKELASIVISNTIQVKALTEASGKLATSIHSQGELNETVINSIHEFKDNLSKIQQSQEAILKFEAGSYEKLSKINESTENLSGIQKEQASKLKQAIGAIAGGLLSIKS</sequence>
<keyword evidence="2" id="KW-0472">Membrane</keyword>
<comment type="caution">
    <text evidence="3">The sequence shown here is derived from an EMBL/GenBank/DDBJ whole genome shotgun (WGS) entry which is preliminary data.</text>
</comment>
<proteinExistence type="predicted"/>
<evidence type="ECO:0008006" key="5">
    <source>
        <dbReference type="Google" id="ProtNLM"/>
    </source>
</evidence>
<keyword evidence="1" id="KW-0175">Coiled coil</keyword>
<keyword evidence="2" id="KW-0812">Transmembrane</keyword>
<reference evidence="3 4" key="1">
    <citation type="submission" date="2014-04" db="EMBL/GenBank/DDBJ databases">
        <title>Draft genome sequence of Photobacterium halotolerans S2753: a solonamide, ngercheumicin and holomycin producer.</title>
        <authorList>
            <person name="Machado H.R."/>
            <person name="Gram L."/>
        </authorList>
    </citation>
    <scope>NUCLEOTIDE SEQUENCE [LARGE SCALE GENOMIC DNA]</scope>
    <source>
        <strain evidence="3 4">S2753</strain>
    </source>
</reference>
<organism evidence="3 4">
    <name type="scientific">Photobacterium galatheae</name>
    <dbReference type="NCBI Taxonomy" id="1654360"/>
    <lineage>
        <taxon>Bacteria</taxon>
        <taxon>Pseudomonadati</taxon>
        <taxon>Pseudomonadota</taxon>
        <taxon>Gammaproteobacteria</taxon>
        <taxon>Vibrionales</taxon>
        <taxon>Vibrionaceae</taxon>
        <taxon>Photobacterium</taxon>
    </lineage>
</organism>
<accession>A0A066RKT6</accession>
<evidence type="ECO:0000313" key="4">
    <source>
        <dbReference type="Proteomes" id="UP000027192"/>
    </source>
</evidence>
<feature type="transmembrane region" description="Helical" evidence="2">
    <location>
        <begin position="32"/>
        <end position="52"/>
    </location>
</feature>
<protein>
    <recommendedName>
        <fullName evidence="5">MotA/TolQ/ExbB proton channel domain-containing protein</fullName>
    </recommendedName>
</protein>
<dbReference type="EMBL" id="JMIB01000027">
    <property type="protein sequence ID" value="KDM90964.1"/>
    <property type="molecule type" value="Genomic_DNA"/>
</dbReference>
<feature type="transmembrane region" description="Helical" evidence="2">
    <location>
        <begin position="7"/>
        <end position="26"/>
    </location>
</feature>
<dbReference type="Proteomes" id="UP000027192">
    <property type="component" value="Unassembled WGS sequence"/>
</dbReference>
<evidence type="ECO:0000256" key="2">
    <source>
        <dbReference type="SAM" id="Phobius"/>
    </source>
</evidence>
<dbReference type="AlphaFoldDB" id="A0A066RKT6"/>
<evidence type="ECO:0000256" key="1">
    <source>
        <dbReference type="SAM" id="Coils"/>
    </source>
</evidence>
<dbReference type="STRING" id="1654360.EA58_14510"/>
<feature type="coiled-coil region" evidence="1">
    <location>
        <begin position="168"/>
        <end position="195"/>
    </location>
</feature>
<name>A0A066RKT6_9GAMM</name>